<feature type="signal peptide" evidence="11">
    <location>
        <begin position="1"/>
        <end position="20"/>
    </location>
</feature>
<gene>
    <name evidence="13" type="ORF">ACFOW7_02305</name>
</gene>
<keyword evidence="8" id="KW-0626">Porin</keyword>
<dbReference type="PANTHER" id="PTHR34501">
    <property type="entry name" value="PROTEIN YDDL-RELATED"/>
    <property type="match status" value="1"/>
</dbReference>
<keyword evidence="4" id="KW-1134">Transmembrane beta strand</keyword>
<evidence type="ECO:0000256" key="9">
    <source>
        <dbReference type="ARBA" id="ARBA00023136"/>
    </source>
</evidence>
<dbReference type="InterPro" id="IPR033900">
    <property type="entry name" value="Gram_neg_porin_domain"/>
</dbReference>
<evidence type="ECO:0000256" key="3">
    <source>
        <dbReference type="ARBA" id="ARBA00022448"/>
    </source>
</evidence>
<dbReference type="InterPro" id="IPR023614">
    <property type="entry name" value="Porin_dom_sf"/>
</dbReference>
<evidence type="ECO:0000313" key="13">
    <source>
        <dbReference type="EMBL" id="MFC4158183.1"/>
    </source>
</evidence>
<keyword evidence="7" id="KW-0406">Ion transport</keyword>
<dbReference type="Proteomes" id="UP001595791">
    <property type="component" value="Unassembled WGS sequence"/>
</dbReference>
<comment type="subunit">
    <text evidence="2">Homotrimer.</text>
</comment>
<evidence type="ECO:0000256" key="7">
    <source>
        <dbReference type="ARBA" id="ARBA00023065"/>
    </source>
</evidence>
<dbReference type="SUPFAM" id="SSF56935">
    <property type="entry name" value="Porins"/>
    <property type="match status" value="2"/>
</dbReference>
<proteinExistence type="predicted"/>
<dbReference type="Pfam" id="PF13609">
    <property type="entry name" value="Porin_4"/>
    <property type="match status" value="2"/>
</dbReference>
<name>A0ABV8MM69_9NEIS</name>
<dbReference type="PANTHER" id="PTHR34501:SF9">
    <property type="entry name" value="MAJOR OUTER MEMBRANE PROTEIN P.IA"/>
    <property type="match status" value="1"/>
</dbReference>
<sequence>MNRTLLAAAVTAALAAPAQADDGIVIYGKMTMGVESVSAKGATLPNQTIERRMRVTDGFSTIGFRGQEEINDDLVAYYQIETQIKPDDSCGFAGCSTQGQISGLGLPFDDRYGRYTSPHTGGVNLANRPSFVGLRGNWGQIQLGRMDMYYDKHVPNEMHLLRTGLSSTALAVLGTNQLSNAAGLSDTNVYRTAFRLELLPIVSNAAGGRSNAGTEAVATAVAAVVGEEFAKGTAPLDILPKAQLAAQQATVANLSALGLTPGQLQEYSVRLAAGLTSAANQIFAPGSNELKQRLTQVARAYTLQYAFYNVGHRENNVVQYRTPSYKGFTALIGVKANEDKGIEGVEYGLDPQLLNPNARRKLNPYGVELTLHYLNKGMFASLAAMYDHDPYPMGGVLTGALGIKASYGMYFSRQTRAGVVFERQTNRYHHSLGFDDNKRDTWVVAASHRFNDQLEAFATYGQALDAEIHGIRDRDSGAKYLQLTGIYNLSRRTNLFATVARVENEANAAYNFYVNGAVQADGAIQSSQYTPRGSDPTSLQVGINHNF</sequence>
<dbReference type="EMBL" id="JBHSBU010000001">
    <property type="protein sequence ID" value="MFC4158183.1"/>
    <property type="molecule type" value="Genomic_DNA"/>
</dbReference>
<protein>
    <submittedName>
        <fullName evidence="13">Porin</fullName>
    </submittedName>
</protein>
<evidence type="ECO:0000256" key="2">
    <source>
        <dbReference type="ARBA" id="ARBA00011233"/>
    </source>
</evidence>
<keyword evidence="10" id="KW-0998">Cell outer membrane</keyword>
<evidence type="ECO:0000256" key="8">
    <source>
        <dbReference type="ARBA" id="ARBA00023114"/>
    </source>
</evidence>
<evidence type="ECO:0000256" key="11">
    <source>
        <dbReference type="SAM" id="SignalP"/>
    </source>
</evidence>
<dbReference type="RefSeq" id="WP_378160587.1">
    <property type="nucleotide sequence ID" value="NZ_JBHSBU010000001.1"/>
</dbReference>
<organism evidence="13 14">
    <name type="scientific">Chitinimonas lacunae</name>
    <dbReference type="NCBI Taxonomy" id="1963018"/>
    <lineage>
        <taxon>Bacteria</taxon>
        <taxon>Pseudomonadati</taxon>
        <taxon>Pseudomonadota</taxon>
        <taxon>Betaproteobacteria</taxon>
        <taxon>Neisseriales</taxon>
        <taxon>Chitinibacteraceae</taxon>
        <taxon>Chitinimonas</taxon>
    </lineage>
</organism>
<evidence type="ECO:0000256" key="4">
    <source>
        <dbReference type="ARBA" id="ARBA00022452"/>
    </source>
</evidence>
<keyword evidence="3" id="KW-0813">Transport</keyword>
<comment type="caution">
    <text evidence="13">The sequence shown here is derived from an EMBL/GenBank/DDBJ whole genome shotgun (WGS) entry which is preliminary data.</text>
</comment>
<comment type="subcellular location">
    <subcellularLocation>
        <location evidence="1">Cell outer membrane</location>
        <topology evidence="1">Multi-pass membrane protein</topology>
    </subcellularLocation>
</comment>
<evidence type="ECO:0000259" key="12">
    <source>
        <dbReference type="Pfam" id="PF13609"/>
    </source>
</evidence>
<reference evidence="14" key="1">
    <citation type="journal article" date="2019" name="Int. J. Syst. Evol. Microbiol.">
        <title>The Global Catalogue of Microorganisms (GCM) 10K type strain sequencing project: providing services to taxonomists for standard genome sequencing and annotation.</title>
        <authorList>
            <consortium name="The Broad Institute Genomics Platform"/>
            <consortium name="The Broad Institute Genome Sequencing Center for Infectious Disease"/>
            <person name="Wu L."/>
            <person name="Ma J."/>
        </authorList>
    </citation>
    <scope>NUCLEOTIDE SEQUENCE [LARGE SCALE GENOMIC DNA]</scope>
    <source>
        <strain evidence="14">LMG 29894</strain>
    </source>
</reference>
<feature type="domain" description="Porin" evidence="12">
    <location>
        <begin position="294"/>
        <end position="506"/>
    </location>
</feature>
<accession>A0ABV8MM69</accession>
<dbReference type="Gene3D" id="2.40.160.10">
    <property type="entry name" value="Porin"/>
    <property type="match status" value="2"/>
</dbReference>
<feature type="domain" description="Porin" evidence="12">
    <location>
        <begin position="7"/>
        <end position="180"/>
    </location>
</feature>
<dbReference type="InterPro" id="IPR050298">
    <property type="entry name" value="Gram-neg_bact_OMP"/>
</dbReference>
<evidence type="ECO:0000256" key="10">
    <source>
        <dbReference type="ARBA" id="ARBA00023237"/>
    </source>
</evidence>
<keyword evidence="14" id="KW-1185">Reference proteome</keyword>
<evidence type="ECO:0000256" key="6">
    <source>
        <dbReference type="ARBA" id="ARBA00022729"/>
    </source>
</evidence>
<feature type="chain" id="PRO_5045416769" evidence="11">
    <location>
        <begin position="21"/>
        <end position="547"/>
    </location>
</feature>
<keyword evidence="9" id="KW-0472">Membrane</keyword>
<keyword evidence="5" id="KW-0812">Transmembrane</keyword>
<evidence type="ECO:0000256" key="5">
    <source>
        <dbReference type="ARBA" id="ARBA00022692"/>
    </source>
</evidence>
<evidence type="ECO:0000313" key="14">
    <source>
        <dbReference type="Proteomes" id="UP001595791"/>
    </source>
</evidence>
<evidence type="ECO:0000256" key="1">
    <source>
        <dbReference type="ARBA" id="ARBA00004571"/>
    </source>
</evidence>
<keyword evidence="6 11" id="KW-0732">Signal</keyword>